<dbReference type="Gene3D" id="3.30.1240.10">
    <property type="match status" value="1"/>
</dbReference>
<reference evidence="1 2" key="1">
    <citation type="submission" date="2024-06" db="EMBL/GenBank/DDBJ databases">
        <title>Genomic Encyclopedia of Type Strains, Phase IV (KMG-IV): sequencing the most valuable type-strain genomes for metagenomic binning, comparative biology and taxonomic classification.</title>
        <authorList>
            <person name="Goeker M."/>
        </authorList>
    </citation>
    <scope>NUCLEOTIDE SEQUENCE [LARGE SCALE GENOMIC DNA]</scope>
    <source>
        <strain evidence="1 2">DSM 15349</strain>
    </source>
</reference>
<dbReference type="SUPFAM" id="SSF56784">
    <property type="entry name" value="HAD-like"/>
    <property type="match status" value="1"/>
</dbReference>
<dbReference type="Proteomes" id="UP001549055">
    <property type="component" value="Unassembled WGS sequence"/>
</dbReference>
<dbReference type="EMBL" id="JBEPMK010000005">
    <property type="protein sequence ID" value="MET3644812.1"/>
    <property type="molecule type" value="Genomic_DNA"/>
</dbReference>
<proteinExistence type="predicted"/>
<evidence type="ECO:0000313" key="2">
    <source>
        <dbReference type="Proteomes" id="UP001549055"/>
    </source>
</evidence>
<dbReference type="InterPro" id="IPR023214">
    <property type="entry name" value="HAD_sf"/>
</dbReference>
<dbReference type="InterPro" id="IPR036412">
    <property type="entry name" value="HAD-like_sf"/>
</dbReference>
<dbReference type="RefSeq" id="WP_354281227.1">
    <property type="nucleotide sequence ID" value="NZ_JBEPMK010000005.1"/>
</dbReference>
<accession>A0ABV2JLP0</accession>
<evidence type="ECO:0000313" key="1">
    <source>
        <dbReference type="EMBL" id="MET3644812.1"/>
    </source>
</evidence>
<dbReference type="NCBIfam" id="TIGR00099">
    <property type="entry name" value="Cof-subfamily"/>
    <property type="match status" value="1"/>
</dbReference>
<keyword evidence="2" id="KW-1185">Reference proteome</keyword>
<gene>
    <name evidence="1" type="ORF">ABID27_001443</name>
</gene>
<dbReference type="SFLD" id="SFLDG01140">
    <property type="entry name" value="C2.B:_Phosphomannomutase_and_P"/>
    <property type="match status" value="1"/>
</dbReference>
<comment type="caution">
    <text evidence="1">The sequence shown here is derived from an EMBL/GenBank/DDBJ whole genome shotgun (WGS) entry which is preliminary data.</text>
</comment>
<dbReference type="InterPro" id="IPR006379">
    <property type="entry name" value="HAD-SF_hydro_IIB"/>
</dbReference>
<sequence length="269" mass="30206">MIKLVAFDMDGTFLNSENDYDRERFDRIFHELVRRDMKIVASSGNQFHQIKSFFEPYLDQMTIVSEIGNKIYENGNLVQEYHFENSVVEAMLGLLGQKNLLSRCMIGGLDTAYFEASAPEDFKKIVKKHNYSWQELDSFADLPQDQFCIVTLDVPDQNIAALVAELNQVGGPQARAVSSGFHFIDIIQSGIDKGTALQFLGQQWGISPDEMMTFGDSDNDLEMLAWTRNSYAMAGCPENVARVANYQAPSNDESGVLAVIEREILGDMG</sequence>
<name>A0ABV2JLP0_9STRE</name>
<dbReference type="PANTHER" id="PTHR10000">
    <property type="entry name" value="PHOSPHOSERINE PHOSPHATASE"/>
    <property type="match status" value="1"/>
</dbReference>
<dbReference type="InterPro" id="IPR000150">
    <property type="entry name" value="Cof"/>
</dbReference>
<protein>
    <submittedName>
        <fullName evidence="1">Cof subfamily protein (Haloacid dehalogenase superfamily)</fullName>
    </submittedName>
</protein>
<dbReference type="SFLD" id="SFLDS00003">
    <property type="entry name" value="Haloacid_Dehalogenase"/>
    <property type="match status" value="1"/>
</dbReference>
<organism evidence="1 2">
    <name type="scientific">Streptococcus gallinaceus</name>
    <dbReference type="NCBI Taxonomy" id="165758"/>
    <lineage>
        <taxon>Bacteria</taxon>
        <taxon>Bacillati</taxon>
        <taxon>Bacillota</taxon>
        <taxon>Bacilli</taxon>
        <taxon>Lactobacillales</taxon>
        <taxon>Streptococcaceae</taxon>
        <taxon>Streptococcus</taxon>
    </lineage>
</organism>
<dbReference type="PANTHER" id="PTHR10000:SF53">
    <property type="entry name" value="5-AMINO-6-(5-PHOSPHO-D-RIBITYLAMINO)URACIL PHOSPHATASE YBJI-RELATED"/>
    <property type="match status" value="1"/>
</dbReference>
<dbReference type="Gene3D" id="3.40.50.1000">
    <property type="entry name" value="HAD superfamily/HAD-like"/>
    <property type="match status" value="1"/>
</dbReference>
<dbReference type="CDD" id="cd07518">
    <property type="entry name" value="HAD_YbiV-Like"/>
    <property type="match status" value="1"/>
</dbReference>
<dbReference type="Pfam" id="PF08282">
    <property type="entry name" value="Hydrolase_3"/>
    <property type="match status" value="1"/>
</dbReference>
<dbReference type="NCBIfam" id="TIGR01484">
    <property type="entry name" value="HAD-SF-IIB"/>
    <property type="match status" value="1"/>
</dbReference>